<dbReference type="AlphaFoldDB" id="A0A5C8NKC4"/>
<dbReference type="GO" id="GO:0005576">
    <property type="term" value="C:extracellular region"/>
    <property type="evidence" value="ECO:0007669"/>
    <property type="project" value="TreeGrafter"/>
</dbReference>
<dbReference type="NCBIfam" id="TIGR00996">
    <property type="entry name" value="Mtu_fam_mce"/>
    <property type="match status" value="1"/>
</dbReference>
<accession>A0A5C8NKC4</accession>
<proteinExistence type="predicted"/>
<keyword evidence="5" id="KW-1185">Reference proteome</keyword>
<keyword evidence="1" id="KW-0472">Membrane</keyword>
<dbReference type="Pfam" id="PF11887">
    <property type="entry name" value="Mce4_CUP1"/>
    <property type="match status" value="1"/>
</dbReference>
<dbReference type="InterPro" id="IPR024516">
    <property type="entry name" value="Mce_C"/>
</dbReference>
<comment type="caution">
    <text evidence="4">The sequence shown here is derived from an EMBL/GenBank/DDBJ whole genome shotgun (WGS) entry which is preliminary data.</text>
</comment>
<feature type="transmembrane region" description="Helical" evidence="1">
    <location>
        <begin position="12"/>
        <end position="35"/>
    </location>
</feature>
<dbReference type="RefSeq" id="WP_147685409.1">
    <property type="nucleotide sequence ID" value="NZ_VDUX01000003.1"/>
</dbReference>
<keyword evidence="1" id="KW-1133">Transmembrane helix</keyword>
<evidence type="ECO:0000259" key="3">
    <source>
        <dbReference type="Pfam" id="PF11887"/>
    </source>
</evidence>
<dbReference type="Pfam" id="PF02470">
    <property type="entry name" value="MlaD"/>
    <property type="match status" value="1"/>
</dbReference>
<evidence type="ECO:0000313" key="4">
    <source>
        <dbReference type="EMBL" id="TXL61271.1"/>
    </source>
</evidence>
<evidence type="ECO:0000313" key="5">
    <source>
        <dbReference type="Proteomes" id="UP000321571"/>
    </source>
</evidence>
<organism evidence="4 5">
    <name type="scientific">Aeromicrobium terrae</name>
    <dbReference type="NCBI Taxonomy" id="2498846"/>
    <lineage>
        <taxon>Bacteria</taxon>
        <taxon>Bacillati</taxon>
        <taxon>Actinomycetota</taxon>
        <taxon>Actinomycetes</taxon>
        <taxon>Propionibacteriales</taxon>
        <taxon>Nocardioidaceae</taxon>
        <taxon>Aeromicrobium</taxon>
    </lineage>
</organism>
<dbReference type="PANTHER" id="PTHR33371:SF18">
    <property type="entry name" value="MCE-FAMILY PROTEIN MCE3C"/>
    <property type="match status" value="1"/>
</dbReference>
<keyword evidence="1" id="KW-0812">Transmembrane</keyword>
<name>A0A5C8NKC4_9ACTN</name>
<dbReference type="PANTHER" id="PTHR33371">
    <property type="entry name" value="INTERMEMBRANE PHOSPHOLIPID TRANSPORT SYSTEM BINDING PROTEIN MLAD-RELATED"/>
    <property type="match status" value="1"/>
</dbReference>
<dbReference type="InterPro" id="IPR052336">
    <property type="entry name" value="MlaD_Phospholipid_Transporter"/>
</dbReference>
<dbReference type="InterPro" id="IPR005693">
    <property type="entry name" value="Mce"/>
</dbReference>
<dbReference type="OrthoDB" id="5241191at2"/>
<evidence type="ECO:0000256" key="1">
    <source>
        <dbReference type="SAM" id="Phobius"/>
    </source>
</evidence>
<evidence type="ECO:0000259" key="2">
    <source>
        <dbReference type="Pfam" id="PF02470"/>
    </source>
</evidence>
<dbReference type="Proteomes" id="UP000321571">
    <property type="component" value="Unassembled WGS sequence"/>
</dbReference>
<dbReference type="EMBL" id="VDUX01000003">
    <property type="protein sequence ID" value="TXL61271.1"/>
    <property type="molecule type" value="Genomic_DNA"/>
</dbReference>
<sequence>MSVLTRYSERTLGIAGVVAVGLMGLIVALISFVPFGQSHYTAVLEHSAGLRTGEEVQVAGVGSGEVRGISLDGHTVKVDFTLDSDIKLGRDTRASVKVATLLGSHFLQVEPAGPGSLKDDTIPLAHTSVPFNLQDVIEGSTGELDKLDGVTVAKSLSALADTLRDTPADAQAAIDGVARLSAAAAQRSDQMRQLLEASGNLTTDLAKNSQQIIDLLRQSNLVLTELTKRRDVIHAMLVDSRQLAEQITGILDDNEADLKPLMKDFNAALANLKKQEKKVTASIDGLGTMARYFANAAGNGPWIDLHVPVALWDSLACGTVCQK</sequence>
<feature type="domain" description="Mce/MlaD" evidence="2">
    <location>
        <begin position="38"/>
        <end position="111"/>
    </location>
</feature>
<dbReference type="InterPro" id="IPR003399">
    <property type="entry name" value="Mce/MlaD"/>
</dbReference>
<protein>
    <submittedName>
        <fullName evidence="4">MCE family protein</fullName>
    </submittedName>
</protein>
<feature type="domain" description="Mammalian cell entry C-terminal" evidence="3">
    <location>
        <begin position="119"/>
        <end position="301"/>
    </location>
</feature>
<reference evidence="4 5" key="1">
    <citation type="submission" date="2019-06" db="EMBL/GenBank/DDBJ databases">
        <title>Aeromicrobium sp. nov., isolated from a maize field.</title>
        <authorList>
            <person name="Lin S.-Y."/>
            <person name="Tsai C.-F."/>
            <person name="Young C.-C."/>
        </authorList>
    </citation>
    <scope>NUCLEOTIDE SEQUENCE [LARGE SCALE GENOMIC DNA]</scope>
    <source>
        <strain evidence="4 5">CC-CFT486</strain>
    </source>
</reference>
<gene>
    <name evidence="4" type="ORF">FHP06_07510</name>
</gene>